<evidence type="ECO:0000313" key="3">
    <source>
        <dbReference type="Proteomes" id="UP001194580"/>
    </source>
</evidence>
<comment type="caution">
    <text evidence="2">The sequence shown here is derived from an EMBL/GenBank/DDBJ whole genome shotgun (WGS) entry which is preliminary data.</text>
</comment>
<dbReference type="Gene3D" id="3.80.10.10">
    <property type="entry name" value="Ribonuclease Inhibitor"/>
    <property type="match status" value="1"/>
</dbReference>
<dbReference type="Proteomes" id="UP001194580">
    <property type="component" value="Unassembled WGS sequence"/>
</dbReference>
<keyword evidence="3" id="KW-1185">Reference proteome</keyword>
<keyword evidence="1" id="KW-0175">Coiled coil</keyword>
<proteinExistence type="predicted"/>
<dbReference type="EMBL" id="JAAAIL010000119">
    <property type="protein sequence ID" value="KAG0279524.1"/>
    <property type="molecule type" value="Genomic_DNA"/>
</dbReference>
<reference evidence="2" key="1">
    <citation type="journal article" date="2020" name="Fungal Divers.">
        <title>Resolving the Mortierellaceae phylogeny through synthesis of multi-gene phylogenetics and phylogenomics.</title>
        <authorList>
            <person name="Vandepol N."/>
            <person name="Liber J."/>
            <person name="Desiro A."/>
            <person name="Na H."/>
            <person name="Kennedy M."/>
            <person name="Barry K."/>
            <person name="Grigoriev I.V."/>
            <person name="Miller A.N."/>
            <person name="O'Donnell K."/>
            <person name="Stajich J.E."/>
            <person name="Bonito G."/>
        </authorList>
    </citation>
    <scope>NUCLEOTIDE SEQUENCE</scope>
    <source>
        <strain evidence="2">NRRL 28262</strain>
    </source>
</reference>
<accession>A0AAD4HAY4</accession>
<gene>
    <name evidence="2" type="ORF">BGZ95_000952</name>
</gene>
<organism evidence="2 3">
    <name type="scientific">Linnemannia exigua</name>
    <dbReference type="NCBI Taxonomy" id="604196"/>
    <lineage>
        <taxon>Eukaryota</taxon>
        <taxon>Fungi</taxon>
        <taxon>Fungi incertae sedis</taxon>
        <taxon>Mucoromycota</taxon>
        <taxon>Mortierellomycotina</taxon>
        <taxon>Mortierellomycetes</taxon>
        <taxon>Mortierellales</taxon>
        <taxon>Mortierellaceae</taxon>
        <taxon>Linnemannia</taxon>
    </lineage>
</organism>
<dbReference type="AlphaFoldDB" id="A0AAD4HAY4"/>
<evidence type="ECO:0000313" key="2">
    <source>
        <dbReference type="EMBL" id="KAG0279524.1"/>
    </source>
</evidence>
<feature type="coiled-coil region" evidence="1">
    <location>
        <begin position="79"/>
        <end position="113"/>
    </location>
</feature>
<name>A0AAD4HAY4_9FUNG</name>
<protein>
    <submittedName>
        <fullName evidence="2">Uncharacterized protein</fullName>
    </submittedName>
</protein>
<sequence length="853" mass="97286">MTLRQRFQQSDRVELLPVRTDKITGVLYTRLTDILRVFPDASFFRVNGGVLYYLEDENEQEYEPKRIAHHPDDTIDVDHQQLLKQLVHLLQEQAEAKERDERMLAELAAAKERDEEMLRLQRQTIDRLIVAQQRVEAILVQNYELHEYPIPRLFVILPDSYERWDPRNFLAERFRLFFLCECDDHCDTSSEQLAKHEGYELTRPTDFFDQYGPYVLGTLRILKHCLAVAALVSPAIALADSSAKEVMDGIKSLSESTMAAVELSIAFLQKKLDGDAVADVEGEVRTDEQEDEDDMFRELAALEGADLRRLDTFLRNKDTDKILGNLYRITTETGHVKWVCFDHYRQVYRETTMASFLQSVESNGGVFEAHLGKVTITLKSSLAAKDFFSRLSTQARAVTSLKVSFDWSFGSTDLVMLVDKVAQSNIRDFELDLMERSIIGRIGSLLRPGKGRYHSLLGLLSNPKLRGLAFIHVDFIGPRTSDLPASFRSSLLQSFHHSGCIAELDDTRLAEIITHCPHLVDLRLGSIYWHSLDVPKVDRAIGTLTKLERLHRYHLFCDTTSDTNLSNNTAPYGDTALRELVDTSLPYPTGPASPLEVSLRRSLSTLEVLMLQSTRNNRTLDLTSIISPTLFYYADNVLFSRLTHLEIILDMTPASLDIMSSLLPSLALVHAGFGKNASHLITRVNLQFLKSVHFQDVATTDIEQFCHSVHQSTTCNMESIRLLRVPLGLELSRLLVSLRLRRLFLDEPIRGNESLDDLLKGLNVSQLEQLLVDSVEYNWESEAVLASRSDEFTDEFVLHLPYATKNNMRDVHKSKTRDMQGSSTRLARHQVRVLDYDTALREYNSRIWPPSHG</sequence>
<evidence type="ECO:0000256" key="1">
    <source>
        <dbReference type="SAM" id="Coils"/>
    </source>
</evidence>
<dbReference type="InterPro" id="IPR032675">
    <property type="entry name" value="LRR_dom_sf"/>
</dbReference>